<keyword evidence="4" id="KW-1185">Reference proteome</keyword>
<evidence type="ECO:0000313" key="3">
    <source>
        <dbReference type="EMBL" id="SEM77151.1"/>
    </source>
</evidence>
<proteinExistence type="predicted"/>
<dbReference type="eggNOG" id="COG0631">
    <property type="taxonomic scope" value="Bacteria"/>
</dbReference>
<feature type="region of interest" description="Disordered" evidence="1">
    <location>
        <begin position="261"/>
        <end position="284"/>
    </location>
</feature>
<evidence type="ECO:0000256" key="1">
    <source>
        <dbReference type="SAM" id="MobiDB-lite"/>
    </source>
</evidence>
<accession>A0A1H8B2K7</accession>
<gene>
    <name evidence="3" type="ORF">SAMN05414137_1567</name>
</gene>
<dbReference type="Proteomes" id="UP000183015">
    <property type="component" value="Unassembled WGS sequence"/>
</dbReference>
<dbReference type="OrthoDB" id="3190646at2"/>
<dbReference type="STRING" id="235985.SAMN05414137_1567"/>
<dbReference type="InterPro" id="IPR036457">
    <property type="entry name" value="PPM-type-like_dom_sf"/>
</dbReference>
<feature type="domain" description="PPM-type phosphatase" evidence="2">
    <location>
        <begin position="27"/>
        <end position="248"/>
    </location>
</feature>
<dbReference type="SUPFAM" id="SSF81606">
    <property type="entry name" value="PP2C-like"/>
    <property type="match status" value="1"/>
</dbReference>
<dbReference type="RefSeq" id="WP_052438821.1">
    <property type="nucleotide sequence ID" value="NZ_BBPN01000016.1"/>
</dbReference>
<name>A0A1H8B2K7_STRJI</name>
<dbReference type="Gene3D" id="3.60.40.10">
    <property type="entry name" value="PPM-type phosphatase domain"/>
    <property type="match status" value="1"/>
</dbReference>
<evidence type="ECO:0000259" key="2">
    <source>
        <dbReference type="Pfam" id="PF13672"/>
    </source>
</evidence>
<dbReference type="InterPro" id="IPR001932">
    <property type="entry name" value="PPM-type_phosphatase-like_dom"/>
</dbReference>
<protein>
    <submittedName>
        <fullName evidence="3">Protein phosphatase 2C</fullName>
    </submittedName>
</protein>
<dbReference type="AlphaFoldDB" id="A0A1H8B2K7"/>
<dbReference type="EMBL" id="FOAZ01000056">
    <property type="protein sequence ID" value="SEM77151.1"/>
    <property type="molecule type" value="Genomic_DNA"/>
</dbReference>
<sequence length="284" mass="30030">MHSSTMKITTATRAGSPHVACEDRVRTGPGLVVVVDGVTTVADGADVLGGTYADVLAGEVLALASDPRTDLRTALADGISRTTQALQLPPQTVPGSSAQATVTVGRVRGTRFEAAAIGDSPVAAIGIDGSVRVLTDNRLATLVRDRPARLEQWERLRSGAGRIGDQRHRELMQEIMRGLADAVNTPGGYWIAGADPRAGQHAVIADWPLDELADILVVTDGISVAVDKYQVLTWPQIARLCRTEGPEAVLTLVEEADASDPFGQRWPRAKPGDDKGLGHLQLTA</sequence>
<reference evidence="4" key="1">
    <citation type="submission" date="2016-10" db="EMBL/GenBank/DDBJ databases">
        <authorList>
            <person name="Varghese N."/>
        </authorList>
    </citation>
    <scope>NUCLEOTIDE SEQUENCE [LARGE SCALE GENOMIC DNA]</scope>
    <source>
        <strain evidence="4">DSM 45096 / BCRC 16803 / CGMCC 4.1857 / CIP 109030 / JCM 12277 / KCTC 19219 / NBRC 100920 / 33214</strain>
    </source>
</reference>
<organism evidence="3 4">
    <name type="scientific">Streptacidiphilus jiangxiensis</name>
    <dbReference type="NCBI Taxonomy" id="235985"/>
    <lineage>
        <taxon>Bacteria</taxon>
        <taxon>Bacillati</taxon>
        <taxon>Actinomycetota</taxon>
        <taxon>Actinomycetes</taxon>
        <taxon>Kitasatosporales</taxon>
        <taxon>Streptomycetaceae</taxon>
        <taxon>Streptacidiphilus</taxon>
    </lineage>
</organism>
<evidence type="ECO:0000313" key="4">
    <source>
        <dbReference type="Proteomes" id="UP000183015"/>
    </source>
</evidence>
<dbReference type="Pfam" id="PF13672">
    <property type="entry name" value="PP2C_2"/>
    <property type="match status" value="1"/>
</dbReference>